<dbReference type="InterPro" id="IPR016035">
    <property type="entry name" value="Acyl_Trfase/lysoPLipase"/>
</dbReference>
<feature type="active site" description="Nucleophile" evidence="2">
    <location>
        <position position="50"/>
    </location>
</feature>
<keyword evidence="5" id="KW-1185">Reference proteome</keyword>
<keyword evidence="2" id="KW-0442">Lipid degradation</keyword>
<keyword evidence="1 2" id="KW-0443">Lipid metabolism</keyword>
<keyword evidence="2" id="KW-0378">Hydrolase</keyword>
<protein>
    <submittedName>
        <fullName evidence="4">Patatin-like phospholipase family protein</fullName>
    </submittedName>
</protein>
<dbReference type="EMBL" id="JAJTTC010000001">
    <property type="protein sequence ID" value="MCF0059919.1"/>
    <property type="molecule type" value="Genomic_DNA"/>
</dbReference>
<dbReference type="SUPFAM" id="SSF52151">
    <property type="entry name" value="FabD/lysophospholipase-like"/>
    <property type="match status" value="1"/>
</dbReference>
<name>A0A9X1TCP7_9BACT</name>
<feature type="active site" description="Proton acceptor" evidence="2">
    <location>
        <position position="223"/>
    </location>
</feature>
<reference evidence="4" key="1">
    <citation type="submission" date="2021-12" db="EMBL/GenBank/DDBJ databases">
        <title>Novel species in genus Dyadobacter.</title>
        <authorList>
            <person name="Ma C."/>
        </authorList>
    </citation>
    <scope>NUCLEOTIDE SEQUENCE</scope>
    <source>
        <strain evidence="4">LJ419</strain>
    </source>
</reference>
<gene>
    <name evidence="4" type="ORF">LXM26_00330</name>
</gene>
<dbReference type="PROSITE" id="PS51635">
    <property type="entry name" value="PNPLA"/>
    <property type="match status" value="1"/>
</dbReference>
<evidence type="ECO:0000256" key="1">
    <source>
        <dbReference type="ARBA" id="ARBA00023098"/>
    </source>
</evidence>
<evidence type="ECO:0000259" key="3">
    <source>
        <dbReference type="PROSITE" id="PS51635"/>
    </source>
</evidence>
<sequence length="359" mass="39222">MNLSEITEPKRALKHAFCLPGGGAKAAVQLGAINRCLELGVEGSLYVTTSGGSPNGAMAAMRKYDELNAFWRQTGDTAGRFIFESYLAQLQDGTVRANVAAIRDILAAGLNFGDKIGLITKKGQRSFIDKIINNAKGIDHLLDNAPLKETLLAQVRMADMKADFYPTFVSLYDGQLHCYHHSLFKDDRNLALAVLASTSIPGVCAPVPEIHLADGTVIYDCVDGGLRASSPFSLTIQHIDPAYDWAAWAIDNNSVNQQLNKSKKNLVTQAGGSVDIMLNDGLGREIKMTKKINEWALKYPEFRAAEGIKVAKILHIEAPLDAEGYPLLGSTMDFRSEWIDKRIAIGYESVNEFFKLVAA</sequence>
<comment type="caution">
    <text evidence="4">The sequence shown here is derived from an EMBL/GenBank/DDBJ whole genome shotgun (WGS) entry which is preliminary data.</text>
</comment>
<dbReference type="AlphaFoldDB" id="A0A9X1TCP7"/>
<organism evidence="4 5">
    <name type="scientific">Dyadobacter chenwenxiniae</name>
    <dbReference type="NCBI Taxonomy" id="2906456"/>
    <lineage>
        <taxon>Bacteria</taxon>
        <taxon>Pseudomonadati</taxon>
        <taxon>Bacteroidota</taxon>
        <taxon>Cytophagia</taxon>
        <taxon>Cytophagales</taxon>
        <taxon>Spirosomataceae</taxon>
        <taxon>Dyadobacter</taxon>
    </lineage>
</organism>
<feature type="short sequence motif" description="DGA/G" evidence="2">
    <location>
        <begin position="223"/>
        <end position="225"/>
    </location>
</feature>
<feature type="domain" description="PNPLA" evidence="3">
    <location>
        <begin position="17"/>
        <end position="236"/>
    </location>
</feature>
<accession>A0A9X1TCP7</accession>
<dbReference type="Gene3D" id="3.40.1090.10">
    <property type="entry name" value="Cytosolic phospholipase A2 catalytic domain"/>
    <property type="match status" value="1"/>
</dbReference>
<dbReference type="Pfam" id="PF01734">
    <property type="entry name" value="Patatin"/>
    <property type="match status" value="1"/>
</dbReference>
<dbReference type="GO" id="GO:0016787">
    <property type="term" value="F:hydrolase activity"/>
    <property type="evidence" value="ECO:0007669"/>
    <property type="project" value="UniProtKB-UniRule"/>
</dbReference>
<dbReference type="RefSeq" id="WP_234652194.1">
    <property type="nucleotide sequence ID" value="NZ_CP094997.1"/>
</dbReference>
<evidence type="ECO:0000313" key="5">
    <source>
        <dbReference type="Proteomes" id="UP001139000"/>
    </source>
</evidence>
<evidence type="ECO:0000313" key="4">
    <source>
        <dbReference type="EMBL" id="MCF0059919.1"/>
    </source>
</evidence>
<dbReference type="GO" id="GO:0016042">
    <property type="term" value="P:lipid catabolic process"/>
    <property type="evidence" value="ECO:0007669"/>
    <property type="project" value="UniProtKB-UniRule"/>
</dbReference>
<dbReference type="InterPro" id="IPR002641">
    <property type="entry name" value="PNPLA_dom"/>
</dbReference>
<dbReference type="Proteomes" id="UP001139000">
    <property type="component" value="Unassembled WGS sequence"/>
</dbReference>
<evidence type="ECO:0000256" key="2">
    <source>
        <dbReference type="PROSITE-ProRule" id="PRU01161"/>
    </source>
</evidence>
<comment type="caution">
    <text evidence="2">Lacks conserved residue(s) required for the propagation of feature annotation.</text>
</comment>
<proteinExistence type="predicted"/>